<gene>
    <name evidence="8" type="ORF">CSSPTR1EN2_LOCUS11474</name>
</gene>
<evidence type="ECO:0000256" key="3">
    <source>
        <dbReference type="ARBA" id="ARBA00022490"/>
    </source>
</evidence>
<evidence type="ECO:0000256" key="1">
    <source>
        <dbReference type="ARBA" id="ARBA00004245"/>
    </source>
</evidence>
<dbReference type="EMBL" id="OZ019911">
    <property type="protein sequence ID" value="CAK9212913.1"/>
    <property type="molecule type" value="Genomic_DNA"/>
</dbReference>
<evidence type="ECO:0000259" key="7">
    <source>
        <dbReference type="Pfam" id="PF06886"/>
    </source>
</evidence>
<feature type="compositionally biased region" description="Polar residues" evidence="6">
    <location>
        <begin position="466"/>
        <end position="476"/>
    </location>
</feature>
<reference evidence="8" key="1">
    <citation type="submission" date="2024-02" db="EMBL/GenBank/DDBJ databases">
        <authorList>
            <consortium name="ELIXIR-Norway"/>
            <consortium name="Elixir Norway"/>
        </authorList>
    </citation>
    <scope>NUCLEOTIDE SEQUENCE</scope>
</reference>
<evidence type="ECO:0000256" key="4">
    <source>
        <dbReference type="ARBA" id="ARBA00022701"/>
    </source>
</evidence>
<feature type="domain" description="TPX2 C-terminal" evidence="7">
    <location>
        <begin position="382"/>
        <end position="457"/>
    </location>
</feature>
<dbReference type="Pfam" id="PF06886">
    <property type="entry name" value="TPX2"/>
    <property type="match status" value="1"/>
</dbReference>
<evidence type="ECO:0000313" key="9">
    <source>
        <dbReference type="Proteomes" id="UP001497512"/>
    </source>
</evidence>
<feature type="compositionally biased region" description="Basic and acidic residues" evidence="6">
    <location>
        <begin position="504"/>
        <end position="513"/>
    </location>
</feature>
<evidence type="ECO:0000313" key="8">
    <source>
        <dbReference type="EMBL" id="CAK9212913.1"/>
    </source>
</evidence>
<comment type="similarity">
    <text evidence="2">Belongs to the TPX2 family.</text>
</comment>
<feature type="compositionally biased region" description="Polar residues" evidence="6">
    <location>
        <begin position="217"/>
        <end position="228"/>
    </location>
</feature>
<feature type="compositionally biased region" description="Polar residues" evidence="6">
    <location>
        <begin position="258"/>
        <end position="272"/>
    </location>
</feature>
<evidence type="ECO:0000256" key="5">
    <source>
        <dbReference type="ARBA" id="ARBA00023212"/>
    </source>
</evidence>
<keyword evidence="5" id="KW-0206">Cytoskeleton</keyword>
<feature type="compositionally biased region" description="Basic and acidic residues" evidence="6">
    <location>
        <begin position="633"/>
        <end position="643"/>
    </location>
</feature>
<feature type="compositionally biased region" description="Basic and acidic residues" evidence="6">
    <location>
        <begin position="407"/>
        <end position="431"/>
    </location>
</feature>
<sequence length="688" mass="73794">MQADERIGSSLLRKKVTSVEISTEPKFKLIVGKMGDAGESNPETDAMSVARTLDFSAFDRMEKDTLAKAGLATADQEADDIVEGEDSHLPEDPITEDFACRTSDHIIKGIGEEKGMPSSDVPSIVGAGKHRTAAPAAPAAATMPVELQNFLRLAEEFQDEDAEKNGTAETLDADVNTSQKDPQESDLKMNGIIKGTKVGKPLEAATGLIRKPAQAGHQMSKSRLSSAVASKVHMRTKGDTEGSQKGKNYAGDEPESADTASQSGGHQLTRTSLGGGSRTKLTVPQPFALATEKRASLGGRPADGDVARSVRNSVSDTARTAFKKPQMPVKVPKVKALPSESTLPDEASVKVLEQEANEELEDESLMSTLKIKTNQTLSTAGFSFKCDERAEKRREFYSKLEEKLKAKEEEKNQIQAKTQEETEAEMRELRKSLTFKASPMPSFYLEAPPPKVEMKKIPPTRAKSPKLTTSRRSSILGSEAEGSALPVARTKHDQRHSGLGLHQKSNDASDDKAAGGTKKPLKKAVTKKMPAEKNNSQEKLNGNEKPESAGPLDGPTHTVSSTGEAVLGELVTEQNELQELKSDRGLISEAGRGRGVKPRRSMHSSSSSGTEHSKTVSSEGGKAKSIKAPARVGGEDAKDDVKMSKQWRPKVSNAAKRHESLDSSSSELIIKSSSQDLAPSLPDVAVAS</sequence>
<dbReference type="InterPro" id="IPR027329">
    <property type="entry name" value="TPX2_C"/>
</dbReference>
<dbReference type="Proteomes" id="UP001497512">
    <property type="component" value="Chromosome 19"/>
</dbReference>
<organism evidence="8 9">
    <name type="scientific">Sphagnum troendelagicum</name>
    <dbReference type="NCBI Taxonomy" id="128251"/>
    <lineage>
        <taxon>Eukaryota</taxon>
        <taxon>Viridiplantae</taxon>
        <taxon>Streptophyta</taxon>
        <taxon>Embryophyta</taxon>
        <taxon>Bryophyta</taxon>
        <taxon>Sphagnophytina</taxon>
        <taxon>Sphagnopsida</taxon>
        <taxon>Sphagnales</taxon>
        <taxon>Sphagnaceae</taxon>
        <taxon>Sphagnum</taxon>
    </lineage>
</organism>
<evidence type="ECO:0000256" key="6">
    <source>
        <dbReference type="SAM" id="MobiDB-lite"/>
    </source>
</evidence>
<keyword evidence="4" id="KW-0493">Microtubule</keyword>
<comment type="subcellular location">
    <subcellularLocation>
        <location evidence="1">Cytoplasm</location>
        <location evidence="1">Cytoskeleton</location>
    </subcellularLocation>
</comment>
<name>A0ABP0U5W0_9BRYO</name>
<dbReference type="InterPro" id="IPR044806">
    <property type="entry name" value="WVD2/WDL1-4"/>
</dbReference>
<feature type="compositionally biased region" description="Low complexity" evidence="6">
    <location>
        <begin position="662"/>
        <end position="674"/>
    </location>
</feature>
<feature type="region of interest" description="Disordered" evidence="6">
    <location>
        <begin position="159"/>
        <end position="194"/>
    </location>
</feature>
<feature type="compositionally biased region" description="Low complexity" evidence="6">
    <location>
        <begin position="603"/>
        <end position="618"/>
    </location>
</feature>
<keyword evidence="9" id="KW-1185">Reference proteome</keyword>
<dbReference type="PANTHER" id="PTHR46372">
    <property type="entry name" value="PROTEIN WVD2-LIKE 3"/>
    <property type="match status" value="1"/>
</dbReference>
<accession>A0ABP0U5W0</accession>
<keyword evidence="3" id="KW-0963">Cytoplasm</keyword>
<protein>
    <recommendedName>
        <fullName evidence="7">TPX2 C-terminal domain-containing protein</fullName>
    </recommendedName>
</protein>
<dbReference type="PANTHER" id="PTHR46372:SF2">
    <property type="entry name" value="PROTEIN WVD2-LIKE 3"/>
    <property type="match status" value="1"/>
</dbReference>
<evidence type="ECO:0000256" key="2">
    <source>
        <dbReference type="ARBA" id="ARBA00005885"/>
    </source>
</evidence>
<feature type="region of interest" description="Disordered" evidence="6">
    <location>
        <begin position="407"/>
        <end position="688"/>
    </location>
</feature>
<feature type="region of interest" description="Disordered" evidence="6">
    <location>
        <begin position="210"/>
        <end position="286"/>
    </location>
</feature>
<proteinExistence type="inferred from homology"/>